<keyword evidence="2" id="KW-1185">Reference proteome</keyword>
<sequence length="122" mass="14155">MTDFKRHNFKKLKIWQMAMEIAKIVLDVTDTFPSHEKFGLKSQMDRCSISMPSNIAEGSSRTNKSFRHFIDIALGSSFELQTQLLLAQHRKYVSEETTESLENKIEEFQRMTMGFQNTLSAD</sequence>
<evidence type="ECO:0000313" key="2">
    <source>
        <dbReference type="Proteomes" id="UP000030152"/>
    </source>
</evidence>
<accession>A0A0A2MH76</accession>
<dbReference type="InterPro" id="IPR036583">
    <property type="entry name" value="23S_rRNA_IVS_sf"/>
</dbReference>
<dbReference type="SUPFAM" id="SSF158446">
    <property type="entry name" value="IVS-encoded protein-like"/>
    <property type="match status" value="1"/>
</dbReference>
<evidence type="ECO:0000313" key="1">
    <source>
        <dbReference type="EMBL" id="KGO87630.1"/>
    </source>
</evidence>
<dbReference type="AlphaFoldDB" id="A0A0A2MH76"/>
<gene>
    <name evidence="1" type="ORF">Q765_05725</name>
</gene>
<dbReference type="RefSeq" id="WP_020212532.1">
    <property type="nucleotide sequence ID" value="NZ_JRLX01000004.1"/>
</dbReference>
<dbReference type="eggNOG" id="COG0399">
    <property type="taxonomic scope" value="Bacteria"/>
</dbReference>
<dbReference type="CDD" id="cd16377">
    <property type="entry name" value="23S_rRNA_IVP_like"/>
    <property type="match status" value="1"/>
</dbReference>
<proteinExistence type="predicted"/>
<dbReference type="Gene3D" id="1.20.1440.60">
    <property type="entry name" value="23S rRNA-intervening sequence"/>
    <property type="match status" value="1"/>
</dbReference>
<keyword evidence="1" id="KW-0687">Ribonucleoprotein</keyword>
<keyword evidence="1" id="KW-0689">Ribosomal protein</keyword>
<dbReference type="PANTHER" id="PTHR38471">
    <property type="entry name" value="FOUR HELIX BUNDLE PROTEIN"/>
    <property type="match status" value="1"/>
</dbReference>
<organism evidence="1 2">
    <name type="scientific">Flavobacterium rivuli WB 3.3-2 = DSM 21788</name>
    <dbReference type="NCBI Taxonomy" id="1121895"/>
    <lineage>
        <taxon>Bacteria</taxon>
        <taxon>Pseudomonadati</taxon>
        <taxon>Bacteroidota</taxon>
        <taxon>Flavobacteriia</taxon>
        <taxon>Flavobacteriales</taxon>
        <taxon>Flavobacteriaceae</taxon>
        <taxon>Flavobacterium</taxon>
    </lineage>
</organism>
<dbReference type="NCBIfam" id="TIGR02436">
    <property type="entry name" value="four helix bundle protein"/>
    <property type="match status" value="1"/>
</dbReference>
<comment type="caution">
    <text evidence="1">The sequence shown here is derived from an EMBL/GenBank/DDBJ whole genome shotgun (WGS) entry which is preliminary data.</text>
</comment>
<dbReference type="Proteomes" id="UP000030152">
    <property type="component" value="Unassembled WGS sequence"/>
</dbReference>
<dbReference type="OrthoDB" id="9811959at2"/>
<dbReference type="EMBL" id="JRLX01000004">
    <property type="protein sequence ID" value="KGO87630.1"/>
    <property type="molecule type" value="Genomic_DNA"/>
</dbReference>
<dbReference type="GO" id="GO:0005840">
    <property type="term" value="C:ribosome"/>
    <property type="evidence" value="ECO:0007669"/>
    <property type="project" value="UniProtKB-KW"/>
</dbReference>
<dbReference type="InterPro" id="IPR012657">
    <property type="entry name" value="23S_rRNA-intervening_sequence"/>
</dbReference>
<dbReference type="PANTHER" id="PTHR38471:SF2">
    <property type="entry name" value="FOUR HELIX BUNDLE PROTEIN"/>
    <property type="match status" value="1"/>
</dbReference>
<reference evidence="1 2" key="1">
    <citation type="submission" date="2013-09" db="EMBL/GenBank/DDBJ databases">
        <authorList>
            <person name="Zeng Z."/>
            <person name="Chen C."/>
        </authorList>
    </citation>
    <scope>NUCLEOTIDE SEQUENCE [LARGE SCALE GENOMIC DNA]</scope>
    <source>
        <strain evidence="1 2">WB 3.3-2</strain>
    </source>
</reference>
<dbReference type="Pfam" id="PF05635">
    <property type="entry name" value="23S_rRNA_IVP"/>
    <property type="match status" value="1"/>
</dbReference>
<dbReference type="STRING" id="1121895.GCA_000378485_01393"/>
<name>A0A0A2MH76_9FLAO</name>
<protein>
    <submittedName>
        <fullName evidence="1">S23 ribosomal protein</fullName>
    </submittedName>
</protein>